<dbReference type="PANTHER" id="PTHR30146">
    <property type="entry name" value="LACI-RELATED TRANSCRIPTIONAL REPRESSOR"/>
    <property type="match status" value="1"/>
</dbReference>
<name>A0A124H9P5_9ACTN</name>
<proteinExistence type="predicted"/>
<evidence type="ECO:0000313" key="6">
    <source>
        <dbReference type="EMBL" id="KUM85611.1"/>
    </source>
</evidence>
<dbReference type="PROSITE" id="PS50932">
    <property type="entry name" value="HTH_LACI_2"/>
    <property type="match status" value="1"/>
</dbReference>
<keyword evidence="2" id="KW-0238">DNA-binding</keyword>
<dbReference type="GO" id="GO:0003700">
    <property type="term" value="F:DNA-binding transcription factor activity"/>
    <property type="evidence" value="ECO:0007669"/>
    <property type="project" value="TreeGrafter"/>
</dbReference>
<evidence type="ECO:0000256" key="2">
    <source>
        <dbReference type="ARBA" id="ARBA00023125"/>
    </source>
</evidence>
<dbReference type="CDD" id="cd06267">
    <property type="entry name" value="PBP1_LacI_sugar_binding-like"/>
    <property type="match status" value="1"/>
</dbReference>
<sequence length="280" mass="30203">MGHGVTMRTVAERAEVSTKTVSHVINGTGSYSPETEQRVRAAIDELGYRINPFARGLRSRRTDTIALVLPNLCQPFYAELAEQIMRAPQTQGLKVVLHSTHGTPGGSRRSCPRTRNWWTASSVTRPTVVLGERPADATALSLDYVESADEQGARAVVGHLLSRGRRRIAAIGGQTGPRAGARRLRGYRAALAEAGVDYDDSKVPSDVALAGFDDIEAARFASPPLTTVDLRRESIARTAVTLLRSRMGMEDFRNLPGRSESIGYDLRPRASSGAPPSGPG</sequence>
<evidence type="ECO:0000256" key="1">
    <source>
        <dbReference type="ARBA" id="ARBA00023015"/>
    </source>
</evidence>
<evidence type="ECO:0000259" key="5">
    <source>
        <dbReference type="PROSITE" id="PS50932"/>
    </source>
</evidence>
<evidence type="ECO:0000256" key="3">
    <source>
        <dbReference type="ARBA" id="ARBA00023163"/>
    </source>
</evidence>
<dbReference type="PANTHER" id="PTHR30146:SF109">
    <property type="entry name" value="HTH-TYPE TRANSCRIPTIONAL REGULATOR GALS"/>
    <property type="match status" value="1"/>
</dbReference>
<accession>A0A124H9P5</accession>
<dbReference type="SMART" id="SM00354">
    <property type="entry name" value="HTH_LACI"/>
    <property type="match status" value="1"/>
</dbReference>
<keyword evidence="1" id="KW-0805">Transcription regulation</keyword>
<feature type="domain" description="HTH lacI-type" evidence="5">
    <location>
        <begin position="5"/>
        <end position="59"/>
    </location>
</feature>
<feature type="compositionally biased region" description="Low complexity" evidence="4">
    <location>
        <begin position="269"/>
        <end position="280"/>
    </location>
</feature>
<dbReference type="EMBL" id="LMWM01000029">
    <property type="protein sequence ID" value="KUM85611.1"/>
    <property type="molecule type" value="Genomic_DNA"/>
</dbReference>
<keyword evidence="3" id="KW-0804">Transcription</keyword>
<organism evidence="6 7">
    <name type="scientific">Streptomyces pseudovenezuelae</name>
    <dbReference type="NCBI Taxonomy" id="67350"/>
    <lineage>
        <taxon>Bacteria</taxon>
        <taxon>Bacillati</taxon>
        <taxon>Actinomycetota</taxon>
        <taxon>Actinomycetes</taxon>
        <taxon>Kitasatosporales</taxon>
        <taxon>Streptomycetaceae</taxon>
        <taxon>Streptomyces</taxon>
        <taxon>Streptomyces aurantiacus group</taxon>
    </lineage>
</organism>
<reference evidence="6 7" key="1">
    <citation type="submission" date="2015-10" db="EMBL/GenBank/DDBJ databases">
        <title>Draft genome sequence of Streptomyces pseudovenezuelae DSM 40212, type strain for the species Streptomyces pseudovenezuelae.</title>
        <authorList>
            <person name="Ruckert C."/>
            <person name="Winkler A."/>
            <person name="Kalinowski J."/>
            <person name="Kampfer P."/>
            <person name="Glaeser S."/>
        </authorList>
    </citation>
    <scope>NUCLEOTIDE SEQUENCE [LARGE SCALE GENOMIC DNA]</scope>
    <source>
        <strain evidence="6 7">DSM 40212</strain>
    </source>
</reference>
<gene>
    <name evidence="6" type="ORF">AQI94_27585</name>
</gene>
<dbReference type="SUPFAM" id="SSF47413">
    <property type="entry name" value="lambda repressor-like DNA-binding domains"/>
    <property type="match status" value="1"/>
</dbReference>
<dbReference type="InterPro" id="IPR010982">
    <property type="entry name" value="Lambda_DNA-bd_dom_sf"/>
</dbReference>
<evidence type="ECO:0000256" key="4">
    <source>
        <dbReference type="SAM" id="MobiDB-lite"/>
    </source>
</evidence>
<dbReference type="SUPFAM" id="SSF53822">
    <property type="entry name" value="Periplasmic binding protein-like I"/>
    <property type="match status" value="1"/>
</dbReference>
<dbReference type="CDD" id="cd01392">
    <property type="entry name" value="HTH_LacI"/>
    <property type="match status" value="1"/>
</dbReference>
<feature type="region of interest" description="Disordered" evidence="4">
    <location>
        <begin position="257"/>
        <end position="280"/>
    </location>
</feature>
<dbReference type="InterPro" id="IPR046335">
    <property type="entry name" value="LacI/GalR-like_sensor"/>
</dbReference>
<dbReference type="AlphaFoldDB" id="A0A124H9P5"/>
<evidence type="ECO:0000313" key="7">
    <source>
        <dbReference type="Proteomes" id="UP000053039"/>
    </source>
</evidence>
<protein>
    <recommendedName>
        <fullName evidence="5">HTH lacI-type domain-containing protein</fullName>
    </recommendedName>
</protein>
<dbReference type="GO" id="GO:0000976">
    <property type="term" value="F:transcription cis-regulatory region binding"/>
    <property type="evidence" value="ECO:0007669"/>
    <property type="project" value="TreeGrafter"/>
</dbReference>
<dbReference type="Pfam" id="PF00356">
    <property type="entry name" value="LacI"/>
    <property type="match status" value="1"/>
</dbReference>
<dbReference type="Gene3D" id="1.10.260.40">
    <property type="entry name" value="lambda repressor-like DNA-binding domains"/>
    <property type="match status" value="1"/>
</dbReference>
<dbReference type="InterPro" id="IPR028082">
    <property type="entry name" value="Peripla_BP_I"/>
</dbReference>
<dbReference type="InterPro" id="IPR000843">
    <property type="entry name" value="HTH_LacI"/>
</dbReference>
<dbReference type="Gene3D" id="3.40.50.2300">
    <property type="match status" value="5"/>
</dbReference>
<comment type="caution">
    <text evidence="6">The sequence shown here is derived from an EMBL/GenBank/DDBJ whole genome shotgun (WGS) entry which is preliminary data.</text>
</comment>
<dbReference type="Proteomes" id="UP000053039">
    <property type="component" value="Unassembled WGS sequence"/>
</dbReference>
<dbReference type="Pfam" id="PF13377">
    <property type="entry name" value="Peripla_BP_3"/>
    <property type="match status" value="1"/>
</dbReference>